<dbReference type="Proteomes" id="UP000241614">
    <property type="component" value="Unassembled WGS sequence"/>
</dbReference>
<evidence type="ECO:0000313" key="3">
    <source>
        <dbReference type="Proteomes" id="UP000241614"/>
    </source>
</evidence>
<evidence type="ECO:0000313" key="2">
    <source>
        <dbReference type="EMBL" id="RXW29173.1"/>
    </source>
</evidence>
<proteinExistence type="predicted"/>
<evidence type="ECO:0000313" key="1">
    <source>
        <dbReference type="EMBL" id="PTM33867.1"/>
    </source>
</evidence>
<reference evidence="2 4" key="2">
    <citation type="submission" date="2018-06" db="EMBL/GenBank/DDBJ databases">
        <title>Carbapenemase-producing Enterobacteriaceae present in wastewater treatment plant effluent and nearby surface waters in the US.</title>
        <authorList>
            <person name="Mathys D.A."/>
            <person name="Mollenkopf D.F."/>
            <person name="Feicht S.M."/>
            <person name="Adams R.J."/>
            <person name="Albers A.L."/>
            <person name="Grooters S.V."/>
            <person name="Stuever D.M."/>
            <person name="Daniels J.B."/>
            <person name="Wittum T.E."/>
        </authorList>
    </citation>
    <scope>NUCLEOTIDE SEQUENCE [LARGE SCALE GENOMIC DNA]</scope>
    <source>
        <strain evidence="2 4">GEO_4_Eff_A</strain>
    </source>
</reference>
<name>A0A2T4XVF8_ENTCL</name>
<evidence type="ECO:0000313" key="4">
    <source>
        <dbReference type="Proteomes" id="UP000290875"/>
    </source>
</evidence>
<dbReference type="Proteomes" id="UP000290875">
    <property type="component" value="Unassembled WGS sequence"/>
</dbReference>
<protein>
    <submittedName>
        <fullName evidence="1">Uncharacterized protein</fullName>
    </submittedName>
</protein>
<sequence length="66" mass="7536">MRLAKAGICFTFPAHKVKIRNSLRLRQYAVQPFPRDGPTSIPEERTFDAFSNSTVNNWFTFGGLQC</sequence>
<dbReference type="AlphaFoldDB" id="A0A2T4XVF8"/>
<accession>A0A2T4XVF8</accession>
<organism evidence="1 3">
    <name type="scientific">Enterobacter cloacae</name>
    <dbReference type="NCBI Taxonomy" id="550"/>
    <lineage>
        <taxon>Bacteria</taxon>
        <taxon>Pseudomonadati</taxon>
        <taxon>Pseudomonadota</taxon>
        <taxon>Gammaproteobacteria</taxon>
        <taxon>Enterobacterales</taxon>
        <taxon>Enterobacteriaceae</taxon>
        <taxon>Enterobacter</taxon>
        <taxon>Enterobacter cloacae complex</taxon>
    </lineage>
</organism>
<reference evidence="1 3" key="1">
    <citation type="submission" date="2018-04" db="EMBL/GenBank/DDBJ databases">
        <title>Genome sequencing reveals highly heavy metal resistance and biotechnology application of the novel Enterobacter cloacae amazonensis isolated from wastewater river in Manaus - Amazonas.</title>
        <authorList>
            <person name="Astolfi M.C.T."/>
            <person name="Carvalho E.B.D.S."/>
            <person name="Lacerda L.B."/>
            <person name="Pinto M.V."/>
            <person name="Nogueira V.B."/>
            <person name="Barros A.M."/>
            <person name="Astolfi-Filho S."/>
        </authorList>
    </citation>
    <scope>NUCLEOTIDE SEQUENCE [LARGE SCALE GENOMIC DNA]</scope>
    <source>
        <strain evidence="3">amazonensis</strain>
        <strain evidence="1">Amazonensis</strain>
    </source>
</reference>
<comment type="caution">
    <text evidence="1">The sequence shown here is derived from an EMBL/GenBank/DDBJ whole genome shotgun (WGS) entry which is preliminary data.</text>
</comment>
<dbReference type="EMBL" id="QJSL01000008">
    <property type="protein sequence ID" value="RXW29173.1"/>
    <property type="molecule type" value="Genomic_DNA"/>
</dbReference>
<gene>
    <name evidence="1" type="ORF">DA103_20625</name>
    <name evidence="2" type="ORF">DM877_10340</name>
</gene>
<dbReference type="EMBL" id="PZPP01000018">
    <property type="protein sequence ID" value="PTM33867.1"/>
    <property type="molecule type" value="Genomic_DNA"/>
</dbReference>